<dbReference type="GO" id="GO:0006352">
    <property type="term" value="P:DNA-templated transcription initiation"/>
    <property type="evidence" value="ECO:0007669"/>
    <property type="project" value="InterPro"/>
</dbReference>
<dbReference type="GO" id="GO:0016987">
    <property type="term" value="F:sigma factor activity"/>
    <property type="evidence" value="ECO:0007669"/>
    <property type="project" value="UniProtKB-KW"/>
</dbReference>
<feature type="domain" description="RNA polymerase sigma factor 70 region 4 type 2" evidence="7">
    <location>
        <begin position="106"/>
        <end position="158"/>
    </location>
</feature>
<keyword evidence="3" id="KW-0731">Sigma factor</keyword>
<evidence type="ECO:0000256" key="1">
    <source>
        <dbReference type="ARBA" id="ARBA00010641"/>
    </source>
</evidence>
<evidence type="ECO:0000259" key="6">
    <source>
        <dbReference type="Pfam" id="PF04542"/>
    </source>
</evidence>
<dbReference type="InterPro" id="IPR014284">
    <property type="entry name" value="RNA_pol_sigma-70_dom"/>
</dbReference>
<keyword evidence="2" id="KW-0805">Transcription regulation</keyword>
<dbReference type="InterPro" id="IPR007627">
    <property type="entry name" value="RNA_pol_sigma70_r2"/>
</dbReference>
<protein>
    <submittedName>
        <fullName evidence="8">RNA polymerase sigma factor</fullName>
    </submittedName>
</protein>
<dbReference type="InterPro" id="IPR013249">
    <property type="entry name" value="RNA_pol_sigma70_r4_t2"/>
</dbReference>
<dbReference type="OrthoDB" id="306910at2"/>
<dbReference type="Proteomes" id="UP000316626">
    <property type="component" value="Unassembled WGS sequence"/>
</dbReference>
<dbReference type="InterPro" id="IPR013325">
    <property type="entry name" value="RNA_pol_sigma_r2"/>
</dbReference>
<dbReference type="Gene3D" id="1.10.10.10">
    <property type="entry name" value="Winged helix-like DNA-binding domain superfamily/Winged helix DNA-binding domain"/>
    <property type="match status" value="1"/>
</dbReference>
<evidence type="ECO:0000256" key="2">
    <source>
        <dbReference type="ARBA" id="ARBA00023015"/>
    </source>
</evidence>
<name>A0A544TT07_9BACI</name>
<evidence type="ECO:0000259" key="7">
    <source>
        <dbReference type="Pfam" id="PF08281"/>
    </source>
</evidence>
<dbReference type="GO" id="GO:0003677">
    <property type="term" value="F:DNA binding"/>
    <property type="evidence" value="ECO:0007669"/>
    <property type="project" value="UniProtKB-KW"/>
</dbReference>
<sequence length="168" mass="20121">MEVQFVNDFEIANIYKQFSPPIFRYMTYLVQHRQVAEDLTQEVFIRFVNLGDVHRTPAEIQGWLRKTARNIAFDYLRRKRLIKFTPFLVIHEKADEHPFFGMEEVRELYDALGKLKPSYREVIIWRKIEELSIKETAEILNWNEEKVKNTLKRAMQALRLKMGGAEDE</sequence>
<evidence type="ECO:0000313" key="9">
    <source>
        <dbReference type="Proteomes" id="UP000316626"/>
    </source>
</evidence>
<dbReference type="InterPro" id="IPR036388">
    <property type="entry name" value="WH-like_DNA-bd_sf"/>
</dbReference>
<dbReference type="Pfam" id="PF08281">
    <property type="entry name" value="Sigma70_r4_2"/>
    <property type="match status" value="1"/>
</dbReference>
<organism evidence="8 9">
    <name type="scientific">Psychrobacillus vulpis</name>
    <dbReference type="NCBI Taxonomy" id="2325572"/>
    <lineage>
        <taxon>Bacteria</taxon>
        <taxon>Bacillati</taxon>
        <taxon>Bacillota</taxon>
        <taxon>Bacilli</taxon>
        <taxon>Bacillales</taxon>
        <taxon>Bacillaceae</taxon>
        <taxon>Psychrobacillus</taxon>
    </lineage>
</organism>
<evidence type="ECO:0000256" key="3">
    <source>
        <dbReference type="ARBA" id="ARBA00023082"/>
    </source>
</evidence>
<evidence type="ECO:0000313" key="8">
    <source>
        <dbReference type="EMBL" id="TQR20582.1"/>
    </source>
</evidence>
<proteinExistence type="inferred from homology"/>
<dbReference type="NCBIfam" id="TIGR02937">
    <property type="entry name" value="sigma70-ECF"/>
    <property type="match status" value="1"/>
</dbReference>
<dbReference type="CDD" id="cd06171">
    <property type="entry name" value="Sigma70_r4"/>
    <property type="match status" value="1"/>
</dbReference>
<dbReference type="InterPro" id="IPR013324">
    <property type="entry name" value="RNA_pol_sigma_r3/r4-like"/>
</dbReference>
<dbReference type="AlphaFoldDB" id="A0A544TT07"/>
<feature type="domain" description="RNA polymerase sigma-70 region 2" evidence="6">
    <location>
        <begin position="14"/>
        <end position="80"/>
    </location>
</feature>
<keyword evidence="4" id="KW-0238">DNA-binding</keyword>
<dbReference type="SUPFAM" id="SSF88659">
    <property type="entry name" value="Sigma3 and sigma4 domains of RNA polymerase sigma factors"/>
    <property type="match status" value="1"/>
</dbReference>
<accession>A0A544TT07</accession>
<dbReference type="Pfam" id="PF04542">
    <property type="entry name" value="Sigma70_r2"/>
    <property type="match status" value="1"/>
</dbReference>
<reference evidence="8 9" key="1">
    <citation type="submission" date="2019-06" db="EMBL/GenBank/DDBJ databases">
        <title>Psychrobacillus vulpis sp. nov., a new species isolated from feces of a red fox that inhabits in The Tablas de Daimiel Natural Park, Albacete, Spain.</title>
        <authorList>
            <person name="Rodriguez M."/>
            <person name="Reina J.C."/>
            <person name="Bejar V."/>
            <person name="Llamas I."/>
        </authorList>
    </citation>
    <scope>NUCLEOTIDE SEQUENCE [LARGE SCALE GENOMIC DNA]</scope>
    <source>
        <strain evidence="8 9">Z8</strain>
    </source>
</reference>
<dbReference type="PANTHER" id="PTHR43133:SF8">
    <property type="entry name" value="RNA POLYMERASE SIGMA FACTOR HI_1459-RELATED"/>
    <property type="match status" value="1"/>
</dbReference>
<dbReference type="SUPFAM" id="SSF88946">
    <property type="entry name" value="Sigma2 domain of RNA polymerase sigma factors"/>
    <property type="match status" value="1"/>
</dbReference>
<keyword evidence="9" id="KW-1185">Reference proteome</keyword>
<comment type="similarity">
    <text evidence="1">Belongs to the sigma-70 factor family. ECF subfamily.</text>
</comment>
<dbReference type="EMBL" id="VDGI01000005">
    <property type="protein sequence ID" value="TQR20582.1"/>
    <property type="molecule type" value="Genomic_DNA"/>
</dbReference>
<keyword evidence="5" id="KW-0804">Transcription</keyword>
<gene>
    <name evidence="8" type="ORF">FG384_06865</name>
</gene>
<dbReference type="InterPro" id="IPR039425">
    <property type="entry name" value="RNA_pol_sigma-70-like"/>
</dbReference>
<dbReference type="Gene3D" id="1.10.1740.10">
    <property type="match status" value="1"/>
</dbReference>
<comment type="caution">
    <text evidence="8">The sequence shown here is derived from an EMBL/GenBank/DDBJ whole genome shotgun (WGS) entry which is preliminary data.</text>
</comment>
<dbReference type="PANTHER" id="PTHR43133">
    <property type="entry name" value="RNA POLYMERASE ECF-TYPE SIGMA FACTO"/>
    <property type="match status" value="1"/>
</dbReference>
<evidence type="ECO:0000256" key="4">
    <source>
        <dbReference type="ARBA" id="ARBA00023125"/>
    </source>
</evidence>
<evidence type="ECO:0000256" key="5">
    <source>
        <dbReference type="ARBA" id="ARBA00023163"/>
    </source>
</evidence>